<evidence type="ECO:0000313" key="2">
    <source>
        <dbReference type="EMBL" id="MEZ6853291.1"/>
    </source>
</evidence>
<dbReference type="EMBL" id="JBFSOO010000004">
    <property type="protein sequence ID" value="MEZ6853291.1"/>
    <property type="molecule type" value="Genomic_DNA"/>
</dbReference>
<evidence type="ECO:0000256" key="1">
    <source>
        <dbReference type="SAM" id="MobiDB-lite"/>
    </source>
</evidence>
<dbReference type="Proteomes" id="UP001568358">
    <property type="component" value="Unassembled WGS sequence"/>
</dbReference>
<comment type="caution">
    <text evidence="2">The sequence shown here is derived from an EMBL/GenBank/DDBJ whole genome shotgun (WGS) entry which is preliminary data.</text>
</comment>
<dbReference type="RefSeq" id="WP_371150353.1">
    <property type="nucleotide sequence ID" value="NZ_JBFSOO010000004.1"/>
</dbReference>
<evidence type="ECO:0000313" key="3">
    <source>
        <dbReference type="Proteomes" id="UP001568358"/>
    </source>
</evidence>
<accession>A0ABV4JRZ2</accession>
<name>A0ABV4JRZ2_9BACT</name>
<feature type="region of interest" description="Disordered" evidence="1">
    <location>
        <begin position="131"/>
        <end position="152"/>
    </location>
</feature>
<protein>
    <submittedName>
        <fullName evidence="2">Uncharacterized protein</fullName>
    </submittedName>
</protein>
<proteinExistence type="predicted"/>
<reference evidence="2 3" key="1">
    <citation type="submission" date="2024-07" db="EMBL/GenBank/DDBJ databases">
        <title>Active virus-host system and metabolic interactions in a Lokiarchaeon culture.</title>
        <authorList>
            <person name="Ponce Toledo R.I."/>
            <person name="Rodrigues Oliveira T."/>
            <person name="Schleper C."/>
        </authorList>
    </citation>
    <scope>NUCLEOTIDE SEQUENCE [LARGE SCALE GENOMIC DNA]</scope>
    <source>
        <strain evidence="2 3">B35</strain>
    </source>
</reference>
<keyword evidence="3" id="KW-1185">Reference proteome</keyword>
<organism evidence="2 3">
    <name type="scientific">Halodesulfovibrio aestuarii</name>
    <dbReference type="NCBI Taxonomy" id="126333"/>
    <lineage>
        <taxon>Bacteria</taxon>
        <taxon>Pseudomonadati</taxon>
        <taxon>Thermodesulfobacteriota</taxon>
        <taxon>Desulfovibrionia</taxon>
        <taxon>Desulfovibrionales</taxon>
        <taxon>Desulfovibrionaceae</taxon>
        <taxon>Halodesulfovibrio</taxon>
    </lineage>
</organism>
<gene>
    <name evidence="2" type="ORF">AB2Z07_07105</name>
</gene>
<sequence>MPLIDSLLSKPVEMTQLQKTVQTTMQKKSASGSVVSNLFVNQQTDHSKYIRAALESSRAVQNALDNKMNTMTSLLQAQMSFEESSQAENNASYFGPLDLSYSRRARIGARAAQLLNLDQSKEVQRISDAATETGHTEEHEGGKVSTPEPTRVSTIHVSRGATVSAPAKISIRV</sequence>